<evidence type="ECO:0000313" key="5">
    <source>
        <dbReference type="Proteomes" id="UP000237347"/>
    </source>
</evidence>
<feature type="region of interest" description="Disordered" evidence="2">
    <location>
        <begin position="290"/>
        <end position="310"/>
    </location>
</feature>
<organism evidence="4 5">
    <name type="scientific">Quercus suber</name>
    <name type="common">Cork oak</name>
    <dbReference type="NCBI Taxonomy" id="58331"/>
    <lineage>
        <taxon>Eukaryota</taxon>
        <taxon>Viridiplantae</taxon>
        <taxon>Streptophyta</taxon>
        <taxon>Embryophyta</taxon>
        <taxon>Tracheophyta</taxon>
        <taxon>Spermatophyta</taxon>
        <taxon>Magnoliopsida</taxon>
        <taxon>eudicotyledons</taxon>
        <taxon>Gunneridae</taxon>
        <taxon>Pentapetalae</taxon>
        <taxon>rosids</taxon>
        <taxon>fabids</taxon>
        <taxon>Fagales</taxon>
        <taxon>Fagaceae</taxon>
        <taxon>Quercus</taxon>
    </lineage>
</organism>
<evidence type="ECO:0000256" key="1">
    <source>
        <dbReference type="ARBA" id="ARBA00010820"/>
    </source>
</evidence>
<proteinExistence type="inferred from homology"/>
<dbReference type="PANTHER" id="PTHR31662">
    <property type="entry name" value="BNAANNG10740D PROTEIN-RELATED"/>
    <property type="match status" value="1"/>
</dbReference>
<feature type="compositionally biased region" description="Acidic residues" evidence="2">
    <location>
        <begin position="48"/>
        <end position="61"/>
    </location>
</feature>
<evidence type="ECO:0000313" key="4">
    <source>
        <dbReference type="EMBL" id="KAK7845832.1"/>
    </source>
</evidence>
<evidence type="ECO:0000259" key="3">
    <source>
        <dbReference type="Pfam" id="PF04504"/>
    </source>
</evidence>
<feature type="domain" description="Glabrous enhancer-binding protein-like DBD" evidence="3">
    <location>
        <begin position="161"/>
        <end position="255"/>
    </location>
</feature>
<feature type="compositionally biased region" description="Acidic residues" evidence="2">
    <location>
        <begin position="18"/>
        <end position="35"/>
    </location>
</feature>
<feature type="compositionally biased region" description="Basic and acidic residues" evidence="2">
    <location>
        <begin position="1"/>
        <end position="10"/>
    </location>
</feature>
<feature type="compositionally biased region" description="Low complexity" evidence="2">
    <location>
        <begin position="71"/>
        <end position="85"/>
    </location>
</feature>
<dbReference type="AlphaFoldDB" id="A0AAW0L417"/>
<accession>A0AAW0L417</accession>
<keyword evidence="5" id="KW-1185">Reference proteome</keyword>
<protein>
    <submittedName>
        <fullName evidence="4">Storekeeper protein</fullName>
    </submittedName>
</protein>
<dbReference type="PANTHER" id="PTHR31662:SF98">
    <property type="entry name" value="STOREKEEPER PROTEIN-LIKE"/>
    <property type="match status" value="1"/>
</dbReference>
<dbReference type="Gramene" id="rna-CFP56_33099">
    <property type="protein sequence ID" value="cds-POE87216.1"/>
    <property type="gene ID" value="gene-CFP56_33099"/>
</dbReference>
<dbReference type="Proteomes" id="UP000237347">
    <property type="component" value="Unassembled WGS sequence"/>
</dbReference>
<dbReference type="Pfam" id="PF04504">
    <property type="entry name" value="GeBP-like_DBD"/>
    <property type="match status" value="1"/>
</dbReference>
<sequence>MAPKRLKEDPPPAATSSGEEEEDSENDAASDEEEHEVSNAVQEKEKSDDEEEDEDDDDEESPAGKLTVIPSSNKGSDNESGSGSDSESESDSFNDKSSPPSPSLSAYTIKPIASKPMEPKKSSAATAAKPINSKKRKVVASSSAITNGDDEDSKKHTGGVSRLWSDENELAVLKGMIEYKSKKGLDPISDMGDFHEFIKKNISVEVSKNQVVDKIRRMKKKYQVNVERAGDNGENPVFSKPHEHRCFELSKKIWGIEAGSTRKAKPPTRGIANNNINSNNNSIAIALPARKKEKEKEKDKEKEKEACLDNGEVKDEKEEEFVASYPCLNSVLESGEEGFSRLGKRFKMELVTGIGSAKATELETKWKKVREAELEVYVKRVELVHEQAKLMLEAFKNRA</sequence>
<feature type="region of interest" description="Disordered" evidence="2">
    <location>
        <begin position="1"/>
        <end position="160"/>
    </location>
</feature>
<comment type="caution">
    <text evidence="4">The sequence shown here is derived from an EMBL/GenBank/DDBJ whole genome shotgun (WGS) entry which is preliminary data.</text>
</comment>
<reference evidence="4 5" key="1">
    <citation type="journal article" date="2018" name="Sci. Data">
        <title>The draft genome sequence of cork oak.</title>
        <authorList>
            <person name="Ramos A.M."/>
            <person name="Usie A."/>
            <person name="Barbosa P."/>
            <person name="Barros P.M."/>
            <person name="Capote T."/>
            <person name="Chaves I."/>
            <person name="Simoes F."/>
            <person name="Abreu I."/>
            <person name="Carrasquinho I."/>
            <person name="Faro C."/>
            <person name="Guimaraes J.B."/>
            <person name="Mendonca D."/>
            <person name="Nobrega F."/>
            <person name="Rodrigues L."/>
            <person name="Saibo N.J.M."/>
            <person name="Varela M.C."/>
            <person name="Egas C."/>
            <person name="Matos J."/>
            <person name="Miguel C.M."/>
            <person name="Oliveira M.M."/>
            <person name="Ricardo C.P."/>
            <person name="Goncalves S."/>
        </authorList>
    </citation>
    <scope>NUCLEOTIDE SEQUENCE [LARGE SCALE GENOMIC DNA]</scope>
    <source>
        <strain evidence="5">cv. HL8</strain>
    </source>
</reference>
<name>A0AAW0L417_QUESU</name>
<dbReference type="GO" id="GO:0006355">
    <property type="term" value="P:regulation of DNA-templated transcription"/>
    <property type="evidence" value="ECO:0007669"/>
    <property type="project" value="InterPro"/>
</dbReference>
<evidence type="ECO:0000256" key="2">
    <source>
        <dbReference type="SAM" id="MobiDB-lite"/>
    </source>
</evidence>
<dbReference type="GO" id="GO:0005634">
    <property type="term" value="C:nucleus"/>
    <property type="evidence" value="ECO:0007669"/>
    <property type="project" value="TreeGrafter"/>
</dbReference>
<dbReference type="InterPro" id="IPR053932">
    <property type="entry name" value="GeBP-like_DBD"/>
</dbReference>
<comment type="similarity">
    <text evidence="1">Belongs to the GeBP family.</text>
</comment>
<dbReference type="InterPro" id="IPR007592">
    <property type="entry name" value="GEBP"/>
</dbReference>
<gene>
    <name evidence="4" type="primary">STK</name>
    <name evidence="4" type="ORF">CFP56_008876</name>
</gene>
<dbReference type="EMBL" id="PKMF04000164">
    <property type="protein sequence ID" value="KAK7845832.1"/>
    <property type="molecule type" value="Genomic_DNA"/>
</dbReference>